<evidence type="ECO:0000313" key="2">
    <source>
        <dbReference type="Proteomes" id="UP000316095"/>
    </source>
</evidence>
<accession>A0A5C5XMF1</accession>
<gene>
    <name evidence="1" type="ORF">Pan54_46470</name>
</gene>
<protein>
    <submittedName>
        <fullName evidence="1">Uncharacterized protein</fullName>
    </submittedName>
</protein>
<dbReference type="EMBL" id="SJPG01000001">
    <property type="protein sequence ID" value="TWT63888.1"/>
    <property type="molecule type" value="Genomic_DNA"/>
</dbReference>
<name>A0A5C5XMF1_9PLAN</name>
<comment type="caution">
    <text evidence="1">The sequence shown here is derived from an EMBL/GenBank/DDBJ whole genome shotgun (WGS) entry which is preliminary data.</text>
</comment>
<keyword evidence="2" id="KW-1185">Reference proteome</keyword>
<sequence length="82" mass="9302">MLFLCMVFFGSSQFQEVGHSIGQQLDELNKSFVTGRRFDNHFKLFPCSEECEDSLDIAAQDPFPRQDGSVLIDDVKKIIDGL</sequence>
<organism evidence="1 2">
    <name type="scientific">Rubinisphaera italica</name>
    <dbReference type="NCBI Taxonomy" id="2527969"/>
    <lineage>
        <taxon>Bacteria</taxon>
        <taxon>Pseudomonadati</taxon>
        <taxon>Planctomycetota</taxon>
        <taxon>Planctomycetia</taxon>
        <taxon>Planctomycetales</taxon>
        <taxon>Planctomycetaceae</taxon>
        <taxon>Rubinisphaera</taxon>
    </lineage>
</organism>
<reference evidence="1 2" key="1">
    <citation type="submission" date="2019-02" db="EMBL/GenBank/DDBJ databases">
        <title>Deep-cultivation of Planctomycetes and their phenomic and genomic characterization uncovers novel biology.</title>
        <authorList>
            <person name="Wiegand S."/>
            <person name="Jogler M."/>
            <person name="Boedeker C."/>
            <person name="Pinto D."/>
            <person name="Vollmers J."/>
            <person name="Rivas-Marin E."/>
            <person name="Kohn T."/>
            <person name="Peeters S.H."/>
            <person name="Heuer A."/>
            <person name="Rast P."/>
            <person name="Oberbeckmann S."/>
            <person name="Bunk B."/>
            <person name="Jeske O."/>
            <person name="Meyerdierks A."/>
            <person name="Storesund J.E."/>
            <person name="Kallscheuer N."/>
            <person name="Luecker S."/>
            <person name="Lage O.M."/>
            <person name="Pohl T."/>
            <person name="Merkel B.J."/>
            <person name="Hornburger P."/>
            <person name="Mueller R.-W."/>
            <person name="Bruemmer F."/>
            <person name="Labrenz M."/>
            <person name="Spormann A.M."/>
            <person name="Op Den Camp H."/>
            <person name="Overmann J."/>
            <person name="Amann R."/>
            <person name="Jetten M.S.M."/>
            <person name="Mascher T."/>
            <person name="Medema M.H."/>
            <person name="Devos D.P."/>
            <person name="Kaster A.-K."/>
            <person name="Ovreas L."/>
            <person name="Rohde M."/>
            <person name="Galperin M.Y."/>
            <person name="Jogler C."/>
        </authorList>
    </citation>
    <scope>NUCLEOTIDE SEQUENCE [LARGE SCALE GENOMIC DNA]</scope>
    <source>
        <strain evidence="1 2">Pan54</strain>
    </source>
</reference>
<proteinExistence type="predicted"/>
<evidence type="ECO:0000313" key="1">
    <source>
        <dbReference type="EMBL" id="TWT63888.1"/>
    </source>
</evidence>
<dbReference type="AlphaFoldDB" id="A0A5C5XMF1"/>
<dbReference type="Proteomes" id="UP000316095">
    <property type="component" value="Unassembled WGS sequence"/>
</dbReference>